<proteinExistence type="predicted"/>
<protein>
    <submittedName>
        <fullName evidence="1">Uncharacterized protein</fullName>
    </submittedName>
</protein>
<evidence type="ECO:0000313" key="2">
    <source>
        <dbReference type="Proteomes" id="UP000805193"/>
    </source>
</evidence>
<dbReference type="Proteomes" id="UP000805193">
    <property type="component" value="Unassembled WGS sequence"/>
</dbReference>
<evidence type="ECO:0000313" key="1">
    <source>
        <dbReference type="EMBL" id="KAG0415788.1"/>
    </source>
</evidence>
<keyword evidence="2" id="KW-1185">Reference proteome</keyword>
<dbReference type="EMBL" id="JABSTQ010011030">
    <property type="protein sequence ID" value="KAG0415788.1"/>
    <property type="molecule type" value="Genomic_DNA"/>
</dbReference>
<gene>
    <name evidence="1" type="ORF">HPB47_007034</name>
</gene>
<comment type="caution">
    <text evidence="1">The sequence shown here is derived from an EMBL/GenBank/DDBJ whole genome shotgun (WGS) entry which is preliminary data.</text>
</comment>
<organism evidence="1 2">
    <name type="scientific">Ixodes persulcatus</name>
    <name type="common">Taiga tick</name>
    <dbReference type="NCBI Taxonomy" id="34615"/>
    <lineage>
        <taxon>Eukaryota</taxon>
        <taxon>Metazoa</taxon>
        <taxon>Ecdysozoa</taxon>
        <taxon>Arthropoda</taxon>
        <taxon>Chelicerata</taxon>
        <taxon>Arachnida</taxon>
        <taxon>Acari</taxon>
        <taxon>Parasitiformes</taxon>
        <taxon>Ixodida</taxon>
        <taxon>Ixodoidea</taxon>
        <taxon>Ixodidae</taxon>
        <taxon>Ixodinae</taxon>
        <taxon>Ixodes</taxon>
    </lineage>
</organism>
<reference evidence="1 2" key="1">
    <citation type="journal article" date="2020" name="Cell">
        <title>Large-Scale Comparative Analyses of Tick Genomes Elucidate Their Genetic Diversity and Vector Capacities.</title>
        <authorList>
            <consortium name="Tick Genome and Microbiome Consortium (TIGMIC)"/>
            <person name="Jia N."/>
            <person name="Wang J."/>
            <person name="Shi W."/>
            <person name="Du L."/>
            <person name="Sun Y."/>
            <person name="Zhan W."/>
            <person name="Jiang J.F."/>
            <person name="Wang Q."/>
            <person name="Zhang B."/>
            <person name="Ji P."/>
            <person name="Bell-Sakyi L."/>
            <person name="Cui X.M."/>
            <person name="Yuan T.T."/>
            <person name="Jiang B.G."/>
            <person name="Yang W.F."/>
            <person name="Lam T.T."/>
            <person name="Chang Q.C."/>
            <person name="Ding S.J."/>
            <person name="Wang X.J."/>
            <person name="Zhu J.G."/>
            <person name="Ruan X.D."/>
            <person name="Zhao L."/>
            <person name="Wei J.T."/>
            <person name="Ye R.Z."/>
            <person name="Que T.C."/>
            <person name="Du C.H."/>
            <person name="Zhou Y.H."/>
            <person name="Cheng J.X."/>
            <person name="Dai P.F."/>
            <person name="Guo W.B."/>
            <person name="Han X.H."/>
            <person name="Huang E.J."/>
            <person name="Li L.F."/>
            <person name="Wei W."/>
            <person name="Gao Y.C."/>
            <person name="Liu J.Z."/>
            <person name="Shao H.Z."/>
            <person name="Wang X."/>
            <person name="Wang C.C."/>
            <person name="Yang T.C."/>
            <person name="Huo Q.B."/>
            <person name="Li W."/>
            <person name="Chen H.Y."/>
            <person name="Chen S.E."/>
            <person name="Zhou L.G."/>
            <person name="Ni X.B."/>
            <person name="Tian J.H."/>
            <person name="Sheng Y."/>
            <person name="Liu T."/>
            <person name="Pan Y.S."/>
            <person name="Xia L.Y."/>
            <person name="Li J."/>
            <person name="Zhao F."/>
            <person name="Cao W.C."/>
        </authorList>
    </citation>
    <scope>NUCLEOTIDE SEQUENCE [LARGE SCALE GENOMIC DNA]</scope>
    <source>
        <strain evidence="1">Iper-2018</strain>
    </source>
</reference>
<accession>A0AC60P8G4</accession>
<sequence>MATDASFVDFLLRTDEFLDDCRDNDQAVDVPRRRCQDRLNPLEHFNDWEFPVQYCFTKSTVVSLLQCLPLEASESSRSLSLSPMLQLFVALRFYGAETFQVVTGDLVNVSQPTVCRVIERISRVLADTLFPRLVDFPEGDCDKVMRDLSHVKAQRYSD</sequence>
<name>A0AC60P8G4_IXOPE</name>